<name>B0X864_CULQU</name>
<accession>B0X864</accession>
<evidence type="ECO:0000313" key="3">
    <source>
        <dbReference type="EnsemblMetazoa" id="CPIJ015544-PA"/>
    </source>
</evidence>
<dbReference type="VEuPathDB" id="VectorBase:CPIJ015544"/>
<reference evidence="3" key="2">
    <citation type="submission" date="2021-02" db="UniProtKB">
        <authorList>
            <consortium name="EnsemblMetazoa"/>
        </authorList>
    </citation>
    <scope>IDENTIFICATION</scope>
    <source>
        <strain evidence="3">JHB</strain>
    </source>
</reference>
<gene>
    <name evidence="3" type="primary">6049004</name>
    <name evidence="2" type="ORF">CpipJ_CPIJ015544</name>
</gene>
<evidence type="ECO:0000313" key="2">
    <source>
        <dbReference type="EMBL" id="EDS42333.1"/>
    </source>
</evidence>
<dbReference type="Proteomes" id="UP000002320">
    <property type="component" value="Unassembled WGS sequence"/>
</dbReference>
<evidence type="ECO:0000313" key="4">
    <source>
        <dbReference type="Proteomes" id="UP000002320"/>
    </source>
</evidence>
<sequence>MRQNKGKRKSSEDLVVTSVKRLNAKPANGNRKRKQPLLSFGVLSETDDKEPSPRTEPSAVEKRVKAPPIVVTSVSDLASFRTQLKNCKETCNLKNLKGNDLPVPIDELNSWLAIL</sequence>
<reference evidence="2" key="1">
    <citation type="submission" date="2007-03" db="EMBL/GenBank/DDBJ databases">
        <title>Annotation of Culex pipiens quinquefasciatus.</title>
        <authorList>
            <consortium name="The Broad Institute Genome Sequencing Platform"/>
            <person name="Atkinson P.W."/>
            <person name="Hemingway J."/>
            <person name="Christensen B.M."/>
            <person name="Higgs S."/>
            <person name="Kodira C."/>
            <person name="Hannick L."/>
            <person name="Megy K."/>
            <person name="O'Leary S."/>
            <person name="Pearson M."/>
            <person name="Haas B.J."/>
            <person name="Mauceli E."/>
            <person name="Wortman J.R."/>
            <person name="Lee N.H."/>
            <person name="Guigo R."/>
            <person name="Stanke M."/>
            <person name="Alvarado L."/>
            <person name="Amedeo P."/>
            <person name="Antoine C.H."/>
            <person name="Arensburger P."/>
            <person name="Bidwell S.L."/>
            <person name="Crawford M."/>
            <person name="Camaro F."/>
            <person name="Devon K."/>
            <person name="Engels R."/>
            <person name="Hammond M."/>
            <person name="Howarth C."/>
            <person name="Koehrsen M."/>
            <person name="Lawson D."/>
            <person name="Montgomery P."/>
            <person name="Nene V."/>
            <person name="Nusbaum C."/>
            <person name="Puiu D."/>
            <person name="Romero-Severson J."/>
            <person name="Severson D.W."/>
            <person name="Shumway M."/>
            <person name="Sisk P."/>
            <person name="Stolte C."/>
            <person name="Zeng Q."/>
            <person name="Eisenstadt E."/>
            <person name="Fraser-Liggett C."/>
            <person name="Strausberg R."/>
            <person name="Galagan J."/>
            <person name="Birren B."/>
            <person name="Collins F.H."/>
        </authorList>
    </citation>
    <scope>NUCLEOTIDE SEQUENCE [LARGE SCALE GENOMIC DNA]</scope>
    <source>
        <strain evidence="2">JHB</strain>
    </source>
</reference>
<evidence type="ECO:0000256" key="1">
    <source>
        <dbReference type="SAM" id="MobiDB-lite"/>
    </source>
</evidence>
<keyword evidence="2" id="KW-0238">DNA-binding</keyword>
<dbReference type="HOGENOM" id="CLU_2111263_0_0_1"/>
<proteinExistence type="predicted"/>
<organism>
    <name type="scientific">Culex quinquefasciatus</name>
    <name type="common">Southern house mosquito</name>
    <name type="synonym">Culex pungens</name>
    <dbReference type="NCBI Taxonomy" id="7176"/>
    <lineage>
        <taxon>Eukaryota</taxon>
        <taxon>Metazoa</taxon>
        <taxon>Ecdysozoa</taxon>
        <taxon>Arthropoda</taxon>
        <taxon>Hexapoda</taxon>
        <taxon>Insecta</taxon>
        <taxon>Pterygota</taxon>
        <taxon>Neoptera</taxon>
        <taxon>Endopterygota</taxon>
        <taxon>Diptera</taxon>
        <taxon>Nematocera</taxon>
        <taxon>Culicoidea</taxon>
        <taxon>Culicidae</taxon>
        <taxon>Culicinae</taxon>
        <taxon>Culicini</taxon>
        <taxon>Culex</taxon>
        <taxon>Culex</taxon>
    </lineage>
</organism>
<dbReference type="AlphaFoldDB" id="B0X864"/>
<keyword evidence="4" id="KW-1185">Reference proteome</keyword>
<protein>
    <submittedName>
        <fullName evidence="2 3">DNA-binding protein</fullName>
    </submittedName>
</protein>
<dbReference type="EnsemblMetazoa" id="CPIJ015544-RA">
    <property type="protein sequence ID" value="CPIJ015544-PA"/>
    <property type="gene ID" value="CPIJ015544"/>
</dbReference>
<feature type="region of interest" description="Disordered" evidence="1">
    <location>
        <begin position="1"/>
        <end position="63"/>
    </location>
</feature>
<dbReference type="GO" id="GO:0003677">
    <property type="term" value="F:DNA binding"/>
    <property type="evidence" value="ECO:0007669"/>
    <property type="project" value="UniProtKB-KW"/>
</dbReference>
<dbReference type="KEGG" id="cqu:CpipJ_CPIJ015544"/>
<dbReference type="InParanoid" id="B0X864"/>
<dbReference type="EMBL" id="DS232475">
    <property type="protein sequence ID" value="EDS42333.1"/>
    <property type="molecule type" value="Genomic_DNA"/>
</dbReference>
<feature type="compositionally biased region" description="Basic and acidic residues" evidence="1">
    <location>
        <begin position="49"/>
        <end position="63"/>
    </location>
</feature>